<dbReference type="GeneID" id="37117568"/>
<dbReference type="EMBL" id="MSFK01000003">
    <property type="protein sequence ID" value="PWY95390.1"/>
    <property type="molecule type" value="Genomic_DNA"/>
</dbReference>
<proteinExistence type="predicted"/>
<evidence type="ECO:0000256" key="1">
    <source>
        <dbReference type="SAM" id="MobiDB-lite"/>
    </source>
</evidence>
<feature type="compositionally biased region" description="Acidic residues" evidence="1">
    <location>
        <begin position="99"/>
        <end position="113"/>
    </location>
</feature>
<gene>
    <name evidence="2" type="ORF">BO94DRAFT_581721</name>
</gene>
<feature type="region of interest" description="Disordered" evidence="1">
    <location>
        <begin position="94"/>
        <end position="113"/>
    </location>
</feature>
<dbReference type="Proteomes" id="UP000246702">
    <property type="component" value="Unassembled WGS sequence"/>
</dbReference>
<organism evidence="2 3">
    <name type="scientific">Aspergillus sclerotioniger CBS 115572</name>
    <dbReference type="NCBI Taxonomy" id="1450535"/>
    <lineage>
        <taxon>Eukaryota</taxon>
        <taxon>Fungi</taxon>
        <taxon>Dikarya</taxon>
        <taxon>Ascomycota</taxon>
        <taxon>Pezizomycotina</taxon>
        <taxon>Eurotiomycetes</taxon>
        <taxon>Eurotiomycetidae</taxon>
        <taxon>Eurotiales</taxon>
        <taxon>Aspergillaceae</taxon>
        <taxon>Aspergillus</taxon>
        <taxon>Aspergillus subgen. Circumdati</taxon>
    </lineage>
</organism>
<keyword evidence="3" id="KW-1185">Reference proteome</keyword>
<name>A0A317XF98_9EURO</name>
<evidence type="ECO:0000313" key="3">
    <source>
        <dbReference type="Proteomes" id="UP000246702"/>
    </source>
</evidence>
<accession>A0A317XF98</accession>
<dbReference type="AlphaFoldDB" id="A0A317XF98"/>
<comment type="caution">
    <text evidence="2">The sequence shown here is derived from an EMBL/GenBank/DDBJ whole genome shotgun (WGS) entry which is preliminary data.</text>
</comment>
<dbReference type="RefSeq" id="XP_025472151.1">
    <property type="nucleotide sequence ID" value="XM_025615425.1"/>
</dbReference>
<reference evidence="2 3" key="1">
    <citation type="submission" date="2016-12" db="EMBL/GenBank/DDBJ databases">
        <title>The genomes of Aspergillus section Nigri reveals drivers in fungal speciation.</title>
        <authorList>
            <consortium name="DOE Joint Genome Institute"/>
            <person name="Vesth T.C."/>
            <person name="Nybo J."/>
            <person name="Theobald S."/>
            <person name="Brandl J."/>
            <person name="Frisvad J.C."/>
            <person name="Nielsen K.F."/>
            <person name="Lyhne E.K."/>
            <person name="Kogle M.E."/>
            <person name="Kuo A."/>
            <person name="Riley R."/>
            <person name="Clum A."/>
            <person name="Nolan M."/>
            <person name="Lipzen A."/>
            <person name="Salamov A."/>
            <person name="Henrissat B."/>
            <person name="Wiebenga A."/>
            <person name="De Vries R.P."/>
            <person name="Grigoriev I.V."/>
            <person name="Mortensen U.H."/>
            <person name="Andersen M.R."/>
            <person name="Baker S.E."/>
        </authorList>
    </citation>
    <scope>NUCLEOTIDE SEQUENCE [LARGE SCALE GENOMIC DNA]</scope>
    <source>
        <strain evidence="2 3">CBS 115572</strain>
    </source>
</reference>
<sequence>MCTTGFNLMKAFENIKIVHTMALKPKGAKKVLTFTPTNLIWPFIGMLSPGSFSTLARTLQRMNFIFTSSELYSAHCPAMPDEVISVFRKHYPDVPATPENDEQQDKDAEEQEEELVTSAEVQAVLNTFPIQTTFHFLRDTFCGRHYGFFEHSIPMRF</sequence>
<evidence type="ECO:0000313" key="2">
    <source>
        <dbReference type="EMBL" id="PWY95390.1"/>
    </source>
</evidence>
<protein>
    <submittedName>
        <fullName evidence="2">Uncharacterized protein</fullName>
    </submittedName>
</protein>